<gene>
    <name evidence="1" type="ordered locus">DVUA0026</name>
</gene>
<proteinExistence type="predicted"/>
<name>Q72WR3_NITV2</name>
<protein>
    <submittedName>
        <fullName evidence="1">Uncharacterized protein</fullName>
    </submittedName>
</protein>
<dbReference type="EnsemblBacteria" id="AAS94424">
    <property type="protein sequence ID" value="AAS94424"/>
    <property type="gene ID" value="DVUA0026"/>
</dbReference>
<organism evidence="1 2">
    <name type="scientific">Nitratidesulfovibrio vulgaris (strain ATCC 29579 / DSM 644 / CCUG 34227 / NCIMB 8303 / VKM B-1760 / Hildenborough)</name>
    <name type="common">Desulfovibrio vulgaris</name>
    <dbReference type="NCBI Taxonomy" id="882"/>
    <lineage>
        <taxon>Bacteria</taxon>
        <taxon>Pseudomonadati</taxon>
        <taxon>Thermodesulfobacteriota</taxon>
        <taxon>Desulfovibrionia</taxon>
        <taxon>Desulfovibrionales</taxon>
        <taxon>Desulfovibrionaceae</taxon>
        <taxon>Nitratidesulfovibrio</taxon>
    </lineage>
</organism>
<dbReference type="AlphaFoldDB" id="Q72WR3"/>
<dbReference type="EMBL" id="AE017286">
    <property type="protein sequence ID" value="AAS94424.1"/>
    <property type="molecule type" value="Genomic_DNA"/>
</dbReference>
<keyword evidence="2" id="KW-1185">Reference proteome</keyword>
<reference evidence="1 2" key="1">
    <citation type="journal article" date="2004" name="Nat. Biotechnol.">
        <title>The genome sequence of the anaerobic, sulfate-reducing bacterium Desulfovibrio vulgaris Hildenborough.</title>
        <authorList>
            <person name="Heidelberg J.F."/>
            <person name="Seshadri R."/>
            <person name="Haveman S.A."/>
            <person name="Hemme C.L."/>
            <person name="Paulsen I.T."/>
            <person name="Kolonay J.F."/>
            <person name="Eisen J.A."/>
            <person name="Ward N."/>
            <person name="Methe B."/>
            <person name="Brinkac L.M."/>
            <person name="Daugherty S.C."/>
            <person name="Deboy R.T."/>
            <person name="Dodson R.J."/>
            <person name="Durkin A.S."/>
            <person name="Madupu R."/>
            <person name="Nelson W.C."/>
            <person name="Sullivan S.A."/>
            <person name="Fouts D."/>
            <person name="Haft D.H."/>
            <person name="Selengut J."/>
            <person name="Peterson J.D."/>
            <person name="Davidsen T.M."/>
            <person name="Zafar N."/>
            <person name="Zhou L."/>
            <person name="Radune D."/>
            <person name="Dimitrov G."/>
            <person name="Hance M."/>
            <person name="Tran K."/>
            <person name="Khouri H."/>
            <person name="Gill J."/>
            <person name="Utterback T.R."/>
            <person name="Feldblyum T.V."/>
            <person name="Wall J.D."/>
            <person name="Voordouw G."/>
            <person name="Fraser C.M."/>
        </authorList>
    </citation>
    <scope>NUCLEOTIDE SEQUENCE [LARGE SCALE GENOMIC DNA]</scope>
    <source>
        <strain evidence="2">ATCC 29579 / DSM 644 / NCIMB 8303 / VKM B-1760 / Hildenborough</strain>
        <plasmid evidence="2">pDV</plasmid>
    </source>
</reference>
<evidence type="ECO:0000313" key="1">
    <source>
        <dbReference type="EMBL" id="AAS94424.1"/>
    </source>
</evidence>
<keyword evidence="1" id="KW-0614">Plasmid</keyword>
<dbReference type="Proteomes" id="UP000002194">
    <property type="component" value="Plasmid pDV"/>
</dbReference>
<accession>Q72WR3</accession>
<dbReference type="KEGG" id="dvu:DVUA0026"/>
<geneLocation type="plasmid" evidence="1 2">
    <name>pDV</name>
</geneLocation>
<sequence length="37" mass="4350">MSGDEGVRWRGTDLWDSIVMDYAAYPIRMLMQIVLLF</sequence>
<dbReference type="HOGENOM" id="CLU_3342938_0_0_7"/>
<evidence type="ECO:0000313" key="2">
    <source>
        <dbReference type="Proteomes" id="UP000002194"/>
    </source>
</evidence>